<dbReference type="GO" id="GO:0009279">
    <property type="term" value="C:cell outer membrane"/>
    <property type="evidence" value="ECO:0007669"/>
    <property type="project" value="UniProtKB-SubCell"/>
</dbReference>
<dbReference type="InterPro" id="IPR036942">
    <property type="entry name" value="Beta-barrel_TonB_sf"/>
</dbReference>
<feature type="chain" id="PRO_5007067560" evidence="14">
    <location>
        <begin position="45"/>
        <end position="733"/>
    </location>
</feature>
<evidence type="ECO:0000313" key="18">
    <source>
        <dbReference type="Proteomes" id="UP000063964"/>
    </source>
</evidence>
<dbReference type="PROSITE" id="PS01156">
    <property type="entry name" value="TONB_DEPENDENT_REC_2"/>
    <property type="match status" value="1"/>
</dbReference>
<dbReference type="InterPro" id="IPR010917">
    <property type="entry name" value="TonB_rcpt_CS"/>
</dbReference>
<proteinExistence type="inferred from homology"/>
<keyword evidence="11 12" id="KW-0998">Cell outer membrane</keyword>
<dbReference type="SUPFAM" id="SSF56935">
    <property type="entry name" value="Porins"/>
    <property type="match status" value="1"/>
</dbReference>
<dbReference type="InterPro" id="IPR039426">
    <property type="entry name" value="TonB-dep_rcpt-like"/>
</dbReference>
<evidence type="ECO:0000256" key="8">
    <source>
        <dbReference type="ARBA" id="ARBA00023065"/>
    </source>
</evidence>
<keyword evidence="4" id="KW-0410">Iron transport</keyword>
<feature type="domain" description="TonB-dependent receptor-like beta-barrel" evidence="15">
    <location>
        <begin position="239"/>
        <end position="699"/>
    </location>
</feature>
<dbReference type="InterPro" id="IPR000531">
    <property type="entry name" value="Beta-barrel_TonB"/>
</dbReference>
<comment type="subcellular location">
    <subcellularLocation>
        <location evidence="1 12">Cell outer membrane</location>
        <topology evidence="1 12">Multi-pass membrane protein</topology>
    </subcellularLocation>
</comment>
<evidence type="ECO:0000256" key="9">
    <source>
        <dbReference type="ARBA" id="ARBA00023077"/>
    </source>
</evidence>
<evidence type="ECO:0000259" key="16">
    <source>
        <dbReference type="Pfam" id="PF07715"/>
    </source>
</evidence>
<evidence type="ECO:0000256" key="10">
    <source>
        <dbReference type="ARBA" id="ARBA00023136"/>
    </source>
</evidence>
<keyword evidence="9 13" id="KW-0798">TonB box</keyword>
<dbReference type="Pfam" id="PF07715">
    <property type="entry name" value="Plug"/>
    <property type="match status" value="1"/>
</dbReference>
<dbReference type="InterPro" id="IPR012910">
    <property type="entry name" value="Plug_dom"/>
</dbReference>
<dbReference type="EMBL" id="CP014230">
    <property type="protein sequence ID" value="AMD91883.1"/>
    <property type="molecule type" value="Genomic_DNA"/>
</dbReference>
<keyword evidence="10 12" id="KW-0472">Membrane</keyword>
<dbReference type="Proteomes" id="UP000063964">
    <property type="component" value="Chromosome"/>
</dbReference>
<keyword evidence="17" id="KW-0675">Receptor</keyword>
<evidence type="ECO:0000256" key="6">
    <source>
        <dbReference type="ARBA" id="ARBA00022729"/>
    </source>
</evidence>
<dbReference type="CDD" id="cd01347">
    <property type="entry name" value="ligand_gated_channel"/>
    <property type="match status" value="1"/>
</dbReference>
<keyword evidence="8" id="KW-0406">Ion transport</keyword>
<evidence type="ECO:0000256" key="5">
    <source>
        <dbReference type="ARBA" id="ARBA00022692"/>
    </source>
</evidence>
<evidence type="ECO:0000256" key="11">
    <source>
        <dbReference type="ARBA" id="ARBA00023237"/>
    </source>
</evidence>
<evidence type="ECO:0000256" key="1">
    <source>
        <dbReference type="ARBA" id="ARBA00004571"/>
    </source>
</evidence>
<keyword evidence="2 12" id="KW-0813">Transport</keyword>
<evidence type="ECO:0000313" key="17">
    <source>
        <dbReference type="EMBL" id="AMD91883.1"/>
    </source>
</evidence>
<keyword evidence="7" id="KW-0408">Iron</keyword>
<keyword evidence="6 14" id="KW-0732">Signal</keyword>
<keyword evidence="3 12" id="KW-1134">Transmembrane beta strand</keyword>
<feature type="signal peptide" evidence="14">
    <location>
        <begin position="1"/>
        <end position="44"/>
    </location>
</feature>
<evidence type="ECO:0000259" key="15">
    <source>
        <dbReference type="Pfam" id="PF00593"/>
    </source>
</evidence>
<keyword evidence="5 12" id="KW-0812">Transmembrane</keyword>
<evidence type="ECO:0000256" key="14">
    <source>
        <dbReference type="SAM" id="SignalP"/>
    </source>
</evidence>
<accession>A0A0X8JNB7</accession>
<reference evidence="18" key="1">
    <citation type="submission" date="2016-02" db="EMBL/GenBank/DDBJ databases">
        <authorList>
            <person name="Holder M.E."/>
            <person name="Ajami N.J."/>
            <person name="Petrosino J.F."/>
        </authorList>
    </citation>
    <scope>NUCLEOTIDE SEQUENCE [LARGE SCALE GENOMIC DNA]</scope>
    <source>
        <strain evidence="18">DSM 12838</strain>
    </source>
</reference>
<name>A0A0X8JNB7_9BACT</name>
<evidence type="ECO:0000256" key="13">
    <source>
        <dbReference type="RuleBase" id="RU003357"/>
    </source>
</evidence>
<keyword evidence="18" id="KW-1185">Reference proteome</keyword>
<organism evidence="17 18">
    <name type="scientific">Desulfomicrobium orale DSM 12838</name>
    <dbReference type="NCBI Taxonomy" id="888061"/>
    <lineage>
        <taxon>Bacteria</taxon>
        <taxon>Pseudomonadati</taxon>
        <taxon>Thermodesulfobacteriota</taxon>
        <taxon>Desulfovibrionia</taxon>
        <taxon>Desulfovibrionales</taxon>
        <taxon>Desulfomicrobiaceae</taxon>
        <taxon>Desulfomicrobium</taxon>
    </lineage>
</organism>
<dbReference type="Gene3D" id="2.40.170.20">
    <property type="entry name" value="TonB-dependent receptor, beta-barrel domain"/>
    <property type="match status" value="1"/>
</dbReference>
<dbReference type="KEGG" id="doa:AXF15_01270"/>
<comment type="similarity">
    <text evidence="12 13">Belongs to the TonB-dependent receptor family.</text>
</comment>
<dbReference type="PANTHER" id="PTHR32552">
    <property type="entry name" value="FERRICHROME IRON RECEPTOR-RELATED"/>
    <property type="match status" value="1"/>
</dbReference>
<dbReference type="PANTHER" id="PTHR32552:SF81">
    <property type="entry name" value="TONB-DEPENDENT OUTER MEMBRANE RECEPTOR"/>
    <property type="match status" value="1"/>
</dbReference>
<gene>
    <name evidence="17" type="ORF">AXF15_01270</name>
</gene>
<feature type="domain" description="TonB-dependent receptor plug" evidence="16">
    <location>
        <begin position="70"/>
        <end position="175"/>
    </location>
</feature>
<dbReference type="PROSITE" id="PS52016">
    <property type="entry name" value="TONB_DEPENDENT_REC_3"/>
    <property type="match status" value="1"/>
</dbReference>
<evidence type="ECO:0000256" key="4">
    <source>
        <dbReference type="ARBA" id="ARBA00022496"/>
    </source>
</evidence>
<dbReference type="STRING" id="888061.AXF15_01270"/>
<evidence type="ECO:0000256" key="7">
    <source>
        <dbReference type="ARBA" id="ARBA00023004"/>
    </source>
</evidence>
<evidence type="ECO:0000256" key="12">
    <source>
        <dbReference type="PROSITE-ProRule" id="PRU01360"/>
    </source>
</evidence>
<evidence type="ECO:0000256" key="3">
    <source>
        <dbReference type="ARBA" id="ARBA00022452"/>
    </source>
</evidence>
<dbReference type="GO" id="GO:0006826">
    <property type="term" value="P:iron ion transport"/>
    <property type="evidence" value="ECO:0007669"/>
    <property type="project" value="UniProtKB-KW"/>
</dbReference>
<evidence type="ECO:0000256" key="2">
    <source>
        <dbReference type="ARBA" id="ARBA00022448"/>
    </source>
</evidence>
<dbReference type="AlphaFoldDB" id="A0A0X8JNB7"/>
<protein>
    <submittedName>
        <fullName evidence="17">TonB-dependent receptor</fullName>
    </submittedName>
</protein>
<dbReference type="Pfam" id="PF00593">
    <property type="entry name" value="TonB_dep_Rec_b-barrel"/>
    <property type="match status" value="1"/>
</dbReference>
<sequence length="733" mass="81702">MLIFWALSHIPKRRKFMAKGGKAVLRSAARAAVIFLALAGTAWAADGGRKEDAVRLGDITVTANKMEEDLQKVPQSVTVISEAELEEKGIRNVIDVIREIPNMSGVTTGHHGSPVSFRGLNPSMFTNNNPVVVYIDGVPQSGKESFDASLANAERVEVLRGPQGSIYGKDAIGAVINIVTKKPENKWAGKIGAEYGSYNHMRGVFNAGGALLQDKLFLGVNGQYDKDDGWIKNDYPGKDDDFNKKSDRRLNANLAFTPTDRFTARVSVTNDYNRNYGVDGYGLPSGAKLSDFSRDDAEHVKFDAPLRVFTESNAQSLALRYAFDSMALDSVTTHKTVHVNGKYDADFGAVPIHAGLIQFNKSNVRNWTQELRLSSNNEEGFRWVAGLYFEREHRKHGPYGQQFPFFDPGSGAFFGNFEMNAESITDTDTYAAFGQAVIPFAERFELTLGGRWQRIKKHMDLSTYLLPIGVPGPPMYELDTEKTWNAFLPKAALSFSINDDWTTYVSWSRGYMPGGFNYFATGGTASDNTFKPQVSTNYELGIKGVFERASLSAALFRMDIEDIHIYKSVSGTNIYLTDNAKKAHSQGVELEGMWRPFDGLELTGAAGLIQAKYDDYDWGGGNFNGENIETTPAHTLRAGVAYTHESGFYGRVDVTNQGRMYFYDDARKDFVKEDMYTVVDARAGYRFQDWDFYAYVRNLTDEEYVTNFIANNVLSLTNFGEPRTFGVGVIYHF</sequence>